<dbReference type="Pfam" id="PF00392">
    <property type="entry name" value="GntR"/>
    <property type="match status" value="1"/>
</dbReference>
<keyword evidence="3" id="KW-0804">Transcription</keyword>
<dbReference type="InterPro" id="IPR011711">
    <property type="entry name" value="GntR_C"/>
</dbReference>
<evidence type="ECO:0000256" key="2">
    <source>
        <dbReference type="ARBA" id="ARBA00023125"/>
    </source>
</evidence>
<dbReference type="Gene3D" id="1.10.10.10">
    <property type="entry name" value="Winged helix-like DNA-binding domain superfamily/Winged helix DNA-binding domain"/>
    <property type="match status" value="1"/>
</dbReference>
<dbReference type="InterPro" id="IPR036388">
    <property type="entry name" value="WH-like_DNA-bd_sf"/>
</dbReference>
<dbReference type="PANTHER" id="PTHR43537:SF5">
    <property type="entry name" value="UXU OPERON TRANSCRIPTIONAL REGULATOR"/>
    <property type="match status" value="1"/>
</dbReference>
<dbReference type="RefSeq" id="WP_104236741.1">
    <property type="nucleotide sequence ID" value="NZ_CP040792.1"/>
</dbReference>
<evidence type="ECO:0000313" key="6">
    <source>
        <dbReference type="Proteomes" id="UP000265355"/>
    </source>
</evidence>
<reference evidence="5 6" key="1">
    <citation type="submission" date="2018-08" db="EMBL/GenBank/DDBJ databases">
        <title>Genome Sequence of Clavibacter michiganensis Subspecies type strains, and the Atypical Peach-Colored Strains Isolated from Tomato.</title>
        <authorList>
            <person name="Osdaghi E."/>
            <person name="Portier P."/>
            <person name="Briand M."/>
            <person name="Jacques M.-A."/>
        </authorList>
    </citation>
    <scope>NUCLEOTIDE SEQUENCE [LARGE SCALE GENOMIC DNA]</scope>
    <source>
        <strain evidence="5 6">CFBP 8216</strain>
    </source>
</reference>
<dbReference type="Pfam" id="PF07729">
    <property type="entry name" value="FCD"/>
    <property type="match status" value="1"/>
</dbReference>
<dbReference type="CDD" id="cd07377">
    <property type="entry name" value="WHTH_GntR"/>
    <property type="match status" value="1"/>
</dbReference>
<organism evidence="5 6">
    <name type="scientific">Clavibacter californiensis</name>
    <dbReference type="NCBI Taxonomy" id="1401995"/>
    <lineage>
        <taxon>Bacteria</taxon>
        <taxon>Bacillati</taxon>
        <taxon>Actinomycetota</taxon>
        <taxon>Actinomycetes</taxon>
        <taxon>Micrococcales</taxon>
        <taxon>Microbacteriaceae</taxon>
        <taxon>Clavibacter</taxon>
    </lineage>
</organism>
<accession>A0ABX9N7Q6</accession>
<dbReference type="SMART" id="SM00345">
    <property type="entry name" value="HTH_GNTR"/>
    <property type="match status" value="1"/>
</dbReference>
<keyword evidence="2" id="KW-0238">DNA-binding</keyword>
<comment type="caution">
    <text evidence="5">The sequence shown here is derived from an EMBL/GenBank/DDBJ whole genome shotgun (WGS) entry which is preliminary data.</text>
</comment>
<dbReference type="InterPro" id="IPR008920">
    <property type="entry name" value="TF_FadR/GntR_C"/>
</dbReference>
<proteinExistence type="predicted"/>
<protein>
    <submittedName>
        <fullName evidence="5">GntR family transcriptional regulator</fullName>
    </submittedName>
</protein>
<evidence type="ECO:0000256" key="1">
    <source>
        <dbReference type="ARBA" id="ARBA00023015"/>
    </source>
</evidence>
<feature type="domain" description="HTH gntR-type" evidence="4">
    <location>
        <begin position="8"/>
        <end position="75"/>
    </location>
</feature>
<dbReference type="SUPFAM" id="SSF48008">
    <property type="entry name" value="GntR ligand-binding domain-like"/>
    <property type="match status" value="1"/>
</dbReference>
<evidence type="ECO:0000313" key="5">
    <source>
        <dbReference type="EMBL" id="RII93633.1"/>
    </source>
</evidence>
<dbReference type="InterPro" id="IPR036390">
    <property type="entry name" value="WH_DNA-bd_sf"/>
</dbReference>
<keyword evidence="1" id="KW-0805">Transcription regulation</keyword>
<evidence type="ECO:0000256" key="3">
    <source>
        <dbReference type="ARBA" id="ARBA00023163"/>
    </source>
</evidence>
<dbReference type="SUPFAM" id="SSF46785">
    <property type="entry name" value="Winged helix' DNA-binding domain"/>
    <property type="match status" value="1"/>
</dbReference>
<dbReference type="PANTHER" id="PTHR43537">
    <property type="entry name" value="TRANSCRIPTIONAL REGULATOR, GNTR FAMILY"/>
    <property type="match status" value="1"/>
</dbReference>
<dbReference type="SMART" id="SM00895">
    <property type="entry name" value="FCD"/>
    <property type="match status" value="1"/>
</dbReference>
<dbReference type="InterPro" id="IPR000524">
    <property type="entry name" value="Tscrpt_reg_HTH_GntR"/>
</dbReference>
<dbReference type="EMBL" id="QWEE01000032">
    <property type="protein sequence ID" value="RII93633.1"/>
    <property type="molecule type" value="Genomic_DNA"/>
</dbReference>
<dbReference type="Gene3D" id="1.20.120.530">
    <property type="entry name" value="GntR ligand-binding domain-like"/>
    <property type="match status" value="1"/>
</dbReference>
<keyword evidence="6" id="KW-1185">Reference proteome</keyword>
<evidence type="ECO:0000259" key="4">
    <source>
        <dbReference type="PROSITE" id="PS50949"/>
    </source>
</evidence>
<dbReference type="Proteomes" id="UP000265355">
    <property type="component" value="Unassembled WGS sequence"/>
</dbReference>
<name>A0ABX9N7Q6_9MICO</name>
<dbReference type="PROSITE" id="PS50949">
    <property type="entry name" value="HTH_GNTR"/>
    <property type="match status" value="1"/>
</dbReference>
<sequence>MTLDTPEESLASQTYRTLRRQIILGRYPQGSRLVEASLAAELHVSRLPVREAVPRLANEGFVRMLPRRSTRVAEWSVADVVELFDVRLSLETLAARLAAQRVADGASLRPLLAAIDAEHRALDSEDWLEIAETSTVVHEAIVAVADSDLLSALMRAVTGRMTWLFYLTSERDQRQQSEEHHGLLDAIRAGNDRLAESIAFTHIEKGRAPSLAMIRSAPPSAPSAP</sequence>
<gene>
    <name evidence="5" type="ORF">DZF98_03765</name>
</gene>